<name>A0A6I3Q5F3_9FIRM</name>
<dbReference type="Gene3D" id="1.10.10.60">
    <property type="entry name" value="Homeodomain-like"/>
    <property type="match status" value="2"/>
</dbReference>
<reference evidence="4 5" key="1">
    <citation type="journal article" date="2019" name="Nat. Med.">
        <title>A library of human gut bacterial isolates paired with longitudinal multiomics data enables mechanistic microbiome research.</title>
        <authorList>
            <person name="Poyet M."/>
            <person name="Groussin M."/>
            <person name="Gibbons S.M."/>
            <person name="Avila-Pacheco J."/>
            <person name="Jiang X."/>
            <person name="Kearney S.M."/>
            <person name="Perrotta A.R."/>
            <person name="Berdy B."/>
            <person name="Zhao S."/>
            <person name="Lieberman T.D."/>
            <person name="Swanson P.K."/>
            <person name="Smith M."/>
            <person name="Roesemann S."/>
            <person name="Alexander J.E."/>
            <person name="Rich S.A."/>
            <person name="Livny J."/>
            <person name="Vlamakis H."/>
            <person name="Clish C."/>
            <person name="Bullock K."/>
            <person name="Deik A."/>
            <person name="Scott J."/>
            <person name="Pierce K.A."/>
            <person name="Xavier R.J."/>
            <person name="Alm E.J."/>
        </authorList>
    </citation>
    <scope>NUCLEOTIDE SEQUENCE [LARGE SCALE GENOMIC DNA]</scope>
    <source>
        <strain evidence="4 5">BIOML-A7</strain>
    </source>
</reference>
<dbReference type="InterPro" id="IPR018060">
    <property type="entry name" value="HTH_AraC"/>
</dbReference>
<dbReference type="SUPFAM" id="SSF46689">
    <property type="entry name" value="Homeodomain-like"/>
    <property type="match status" value="2"/>
</dbReference>
<dbReference type="EMBL" id="WMZR01000008">
    <property type="protein sequence ID" value="MTS51458.1"/>
    <property type="molecule type" value="Genomic_DNA"/>
</dbReference>
<proteinExistence type="predicted"/>
<dbReference type="Pfam" id="PF02311">
    <property type="entry name" value="AraC_binding"/>
    <property type="match status" value="1"/>
</dbReference>
<dbReference type="GO" id="GO:0003700">
    <property type="term" value="F:DNA-binding transcription factor activity"/>
    <property type="evidence" value="ECO:0007669"/>
    <property type="project" value="InterPro"/>
</dbReference>
<dbReference type="PROSITE" id="PS01124">
    <property type="entry name" value="HTH_ARAC_FAMILY_2"/>
    <property type="match status" value="1"/>
</dbReference>
<keyword evidence="2" id="KW-0238">DNA-binding</keyword>
<dbReference type="Pfam" id="PF12833">
    <property type="entry name" value="HTH_18"/>
    <property type="match status" value="1"/>
</dbReference>
<evidence type="ECO:0000313" key="4">
    <source>
        <dbReference type="EMBL" id="MTS51458.1"/>
    </source>
</evidence>
<dbReference type="AlphaFoldDB" id="A0A6I3Q5F3"/>
<evidence type="ECO:0000256" key="2">
    <source>
        <dbReference type="ARBA" id="ARBA00023125"/>
    </source>
</evidence>
<dbReference type="SUPFAM" id="SSF51215">
    <property type="entry name" value="Regulatory protein AraC"/>
    <property type="match status" value="1"/>
</dbReference>
<evidence type="ECO:0000313" key="5">
    <source>
        <dbReference type="Proteomes" id="UP000449193"/>
    </source>
</evidence>
<dbReference type="PANTHER" id="PTHR46796">
    <property type="entry name" value="HTH-TYPE TRANSCRIPTIONAL ACTIVATOR RHAS-RELATED"/>
    <property type="match status" value="1"/>
</dbReference>
<dbReference type="InterPro" id="IPR003313">
    <property type="entry name" value="AraC-bd"/>
</dbReference>
<protein>
    <submittedName>
        <fullName evidence="4">Helix-turn-helix domain-containing protein</fullName>
    </submittedName>
</protein>
<keyword evidence="1" id="KW-0805">Transcription regulation</keyword>
<organism evidence="4 5">
    <name type="scientific">Ruthenibacterium lactatiformans</name>
    <dbReference type="NCBI Taxonomy" id="1550024"/>
    <lineage>
        <taxon>Bacteria</taxon>
        <taxon>Bacillati</taxon>
        <taxon>Bacillota</taxon>
        <taxon>Clostridia</taxon>
        <taxon>Eubacteriales</taxon>
        <taxon>Oscillospiraceae</taxon>
        <taxon>Ruthenibacterium</taxon>
    </lineage>
</organism>
<evidence type="ECO:0000256" key="3">
    <source>
        <dbReference type="ARBA" id="ARBA00023163"/>
    </source>
</evidence>
<keyword evidence="3" id="KW-0804">Transcription</keyword>
<accession>A0A6I3Q5F3</accession>
<dbReference type="SMART" id="SM00342">
    <property type="entry name" value="HTH_ARAC"/>
    <property type="match status" value="1"/>
</dbReference>
<dbReference type="Proteomes" id="UP000449193">
    <property type="component" value="Unassembled WGS sequence"/>
</dbReference>
<dbReference type="GO" id="GO:0043565">
    <property type="term" value="F:sequence-specific DNA binding"/>
    <property type="evidence" value="ECO:0007669"/>
    <property type="project" value="InterPro"/>
</dbReference>
<dbReference type="RefSeq" id="WP_155201500.1">
    <property type="nucleotide sequence ID" value="NZ_WMZL01000015.1"/>
</dbReference>
<dbReference type="InterPro" id="IPR050204">
    <property type="entry name" value="AraC_XylS_family_regulators"/>
</dbReference>
<sequence>MPDYVVKVLQFNQTRSKHLFAGRYYSLVLITRGTAHFRWGNERWCCNTEDLFLFKPGEYAMLDFAGGRFPLELLWVQLSPCALATLSDETTDLEMSFNVVPFRHIAVHADSEISMLMKSLARRMVTLPNERDNFGNSLFEESVLKMFVVLALRACIHAEQHKAQGSRKHFMMDELFLYIRAHITEEITLEQLEQAFFVSRHHIAREFKRQTGQTVHRYIIKAKLDLCCHYIEQGRPITEVYRLGGFGGYNHFFRAFKQEYGMTPKQYFRSVQKDAHA</sequence>
<dbReference type="InterPro" id="IPR009057">
    <property type="entry name" value="Homeodomain-like_sf"/>
</dbReference>
<evidence type="ECO:0000256" key="1">
    <source>
        <dbReference type="ARBA" id="ARBA00023015"/>
    </source>
</evidence>
<comment type="caution">
    <text evidence="4">The sequence shown here is derived from an EMBL/GenBank/DDBJ whole genome shotgun (WGS) entry which is preliminary data.</text>
</comment>
<gene>
    <name evidence="4" type="ORF">GMD52_07870</name>
</gene>
<dbReference type="InterPro" id="IPR037923">
    <property type="entry name" value="HTH-like"/>
</dbReference>